<reference evidence="2 3" key="1">
    <citation type="submission" date="2020-08" db="EMBL/GenBank/DDBJ databases">
        <title>Pseudomonas sp. nov.</title>
        <authorList>
            <person name="Gieschler S."/>
            <person name="Fiedler G."/>
            <person name="Brinks E."/>
            <person name="Boehnlein C."/>
            <person name="Franz C.M.A.P."/>
            <person name="Kabisch J."/>
        </authorList>
    </citation>
    <scope>NUCLEOTIDE SEQUENCE [LARGE SCALE GENOMIC DNA]</scope>
    <source>
        <strain evidence="2 3">MBT-2</strain>
    </source>
</reference>
<dbReference type="Proteomes" id="UP000546173">
    <property type="component" value="Unassembled WGS sequence"/>
</dbReference>
<gene>
    <name evidence="2" type="ORF">H7993_00170</name>
</gene>
<organism evidence="2 3">
    <name type="scientific">Pseudomonas baltica</name>
    <dbReference type="NCBI Taxonomy" id="2762576"/>
    <lineage>
        <taxon>Bacteria</taxon>
        <taxon>Pseudomonadati</taxon>
        <taxon>Pseudomonadota</taxon>
        <taxon>Gammaproteobacteria</taxon>
        <taxon>Pseudomonadales</taxon>
        <taxon>Pseudomonadaceae</taxon>
        <taxon>Pseudomonas</taxon>
    </lineage>
</organism>
<evidence type="ECO:0000313" key="3">
    <source>
        <dbReference type="Proteomes" id="UP000546173"/>
    </source>
</evidence>
<proteinExistence type="predicted"/>
<dbReference type="RefSeq" id="WP_185793020.1">
    <property type="nucleotide sequence ID" value="NZ_JACMYH010000001.1"/>
</dbReference>
<feature type="signal peptide" evidence="1">
    <location>
        <begin position="1"/>
        <end position="25"/>
    </location>
</feature>
<dbReference type="EMBL" id="JACMYH010000001">
    <property type="protein sequence ID" value="MBC2676798.1"/>
    <property type="molecule type" value="Genomic_DNA"/>
</dbReference>
<comment type="caution">
    <text evidence="2">The sequence shown here is derived from an EMBL/GenBank/DDBJ whole genome shotgun (WGS) entry which is preliminary data.</text>
</comment>
<dbReference type="AlphaFoldDB" id="A0A7X1KRN9"/>
<keyword evidence="1" id="KW-0732">Signal</keyword>
<name>A0A7X1KRN9_9PSED</name>
<sequence length="75" mass="8124">MNSVLVMLNVMALVTFIGFQFHTQADDPALVHIDAARLIPAPVARVAASGPERPVMAAQGVNETATTQRSERYIF</sequence>
<evidence type="ECO:0000256" key="1">
    <source>
        <dbReference type="SAM" id="SignalP"/>
    </source>
</evidence>
<feature type="chain" id="PRO_5031573545" evidence="1">
    <location>
        <begin position="26"/>
        <end position="75"/>
    </location>
</feature>
<accession>A0A7X1KRN9</accession>
<evidence type="ECO:0000313" key="2">
    <source>
        <dbReference type="EMBL" id="MBC2676798.1"/>
    </source>
</evidence>
<keyword evidence="3" id="KW-1185">Reference proteome</keyword>
<protein>
    <submittedName>
        <fullName evidence="2">Uncharacterized protein</fullName>
    </submittedName>
</protein>